<organism evidence="1 2">
    <name type="scientific">Massilicoli timonensis</name>
    <dbReference type="NCBI Taxonomy" id="2015901"/>
    <lineage>
        <taxon>Bacteria</taxon>
        <taxon>Bacillati</taxon>
        <taxon>Bacillota</taxon>
        <taxon>Erysipelotrichia</taxon>
        <taxon>Erysipelotrichales</taxon>
        <taxon>Erysipelotrichaceae</taxon>
        <taxon>Massilicoli</taxon>
    </lineage>
</organism>
<accession>A0ABT1SKN6</accession>
<protein>
    <submittedName>
        <fullName evidence="1">Uncharacterized protein</fullName>
    </submittedName>
</protein>
<dbReference type="EMBL" id="JANGCH010000005">
    <property type="protein sequence ID" value="MCQ5121687.1"/>
    <property type="molecule type" value="Genomic_DNA"/>
</dbReference>
<evidence type="ECO:0000313" key="2">
    <source>
        <dbReference type="Proteomes" id="UP001524435"/>
    </source>
</evidence>
<dbReference type="Proteomes" id="UP001524435">
    <property type="component" value="Unassembled WGS sequence"/>
</dbReference>
<proteinExistence type="predicted"/>
<gene>
    <name evidence="1" type="ORF">NE663_05360</name>
</gene>
<keyword evidence="2" id="KW-1185">Reference proteome</keyword>
<reference evidence="1 2" key="1">
    <citation type="submission" date="2022-06" db="EMBL/GenBank/DDBJ databases">
        <title>Isolation of gut microbiota from human fecal samples.</title>
        <authorList>
            <person name="Pamer E.G."/>
            <person name="Barat B."/>
            <person name="Waligurski E."/>
            <person name="Medina S."/>
            <person name="Paddock L."/>
            <person name="Mostad J."/>
        </authorList>
    </citation>
    <scope>NUCLEOTIDE SEQUENCE [LARGE SCALE GENOMIC DNA]</scope>
    <source>
        <strain evidence="1 2">DFI.6.1</strain>
    </source>
</reference>
<sequence>MNINEQVLQCFWQDQPIDTPENSWLYDLYEEGKHLFHTPDPKRKEVTIELARQLHILLKEGLFFNHSLFTRLFPEWETILEPVTIYLVVGAPKPYDVAVRQKDGAYLFLIDLHQIADYVNEVHKMIYIIRNFLTKECSHFCIHQAFPYDQINRFADMMRYLSFDEGLATYLSWGEDASHYQLNTEKYEEYRKHAFIMMKMALIEKDAQNQQSAIQIATSGSFWERFPTISGLFLWDILYREHGIDAFHQIYLAGWEGFLPVAES</sequence>
<comment type="caution">
    <text evidence="1">The sequence shown here is derived from an EMBL/GenBank/DDBJ whole genome shotgun (WGS) entry which is preliminary data.</text>
</comment>
<dbReference type="RefSeq" id="WP_102268399.1">
    <property type="nucleotide sequence ID" value="NZ_CALVCM010000005.1"/>
</dbReference>
<name>A0ABT1SKN6_9FIRM</name>
<evidence type="ECO:0000313" key="1">
    <source>
        <dbReference type="EMBL" id="MCQ5121687.1"/>
    </source>
</evidence>